<dbReference type="InterPro" id="IPR010473">
    <property type="entry name" value="GTPase-bd"/>
</dbReference>
<sequence>MIPGVDKIREKNVAGSVISTDQRLRPVPTSTSSRSTLESVSSSTRSNRMDIADLGLSIVGEGLSKPQKFKEEDEPKPVPRIKAQDLEYQFLNFDKDQPPSDEIVTTLFEEFLNSRAFPRDALMNLRAHSIAWKWKMICQDKQHDTIQKMVKYDPQWALDKLPNIGCNDLHKLERMLRTRDFVDEFINLNGHAKLTEIKFDDIEEEKESLVIHCFKDILNTQRGADSVAQDYEMVKFLVSILLESLKISNKKTLTDVLVLISYWTPPLGRNNILKAFLRLSHETLFDSWIKFLDASLDTKYEPLAYMSLKEFIMSSMFLIISVIEGAESLNDKKIIHIKLKESGFYTTLHKMRELGDQEINDLLDRYKATETLTMSDEIMDELQLSDTQFDKIIKAIRTRTITSDELFEATCKIEQQLVNVLETNSISQSLKIFTIFETLISKTKRSTDLLNDGDSPIYMAIQQLMDQMTTDDLARRAMHEVHEYETKTEKLTQEVRVLKQSLDVSHGDVYKRNNDLQAQISNKDKTIQQLQKELEEARKIVASERYKTSRENATISFTNTPVTSLRAQRTYADDSQNLLKALKSAKAASATAILGTQLLKNESMNKRKSTLIHSKSSLSLLAIGGTLNGKLQDGRLTLEEESITGEQYVSGKGNTPSNDTAVNVYGLKGITVGNDGRMIENNGSTVSFESVISTASGGEFNGSVPPSGTWAPSGSYVNGSQGFRSGSAMHLPVIQSPNNSGVKIYNSGEVMNGSIITTQGLQHGAVNSVDSFTGPLTQLNRSHGLGSGQSNSVSVVPGNCLALNGVFSTSSLGDNMGGSTSSIGQLPPPPPPLPKFLRSSAKVKGETASATPPAPAPPPPPLPEFLSSSAKHHHHHLLLLLLLLYLPSYPNQNQTSQRRTVSLLRHHHLLLLLHRHF</sequence>
<evidence type="ECO:0000259" key="4">
    <source>
        <dbReference type="PROSITE" id="PS51232"/>
    </source>
</evidence>
<dbReference type="PANTHER" id="PTHR47102">
    <property type="entry name" value="PROTEIN BNI1"/>
    <property type="match status" value="1"/>
</dbReference>
<reference evidence="5 6" key="1">
    <citation type="journal article" date="2016" name="Proc. Natl. Acad. Sci. U.S.A.">
        <title>Comparative genomics of biotechnologically important yeasts.</title>
        <authorList>
            <person name="Riley R."/>
            <person name="Haridas S."/>
            <person name="Wolfe K.H."/>
            <person name="Lopes M.R."/>
            <person name="Hittinger C.T."/>
            <person name="Goeker M."/>
            <person name="Salamov A.A."/>
            <person name="Wisecaver J.H."/>
            <person name="Long T.M."/>
            <person name="Calvey C.H."/>
            <person name="Aerts A.L."/>
            <person name="Barry K.W."/>
            <person name="Choi C."/>
            <person name="Clum A."/>
            <person name="Coughlan A.Y."/>
            <person name="Deshpande S."/>
            <person name="Douglass A.P."/>
            <person name="Hanson S.J."/>
            <person name="Klenk H.-P."/>
            <person name="LaButti K.M."/>
            <person name="Lapidus A."/>
            <person name="Lindquist E.A."/>
            <person name="Lipzen A.M."/>
            <person name="Meier-Kolthoff J.P."/>
            <person name="Ohm R.A."/>
            <person name="Otillar R.P."/>
            <person name="Pangilinan J.L."/>
            <person name="Peng Y."/>
            <person name="Rokas A."/>
            <person name="Rosa C.A."/>
            <person name="Scheuner C."/>
            <person name="Sibirny A.A."/>
            <person name="Slot J.C."/>
            <person name="Stielow J.B."/>
            <person name="Sun H."/>
            <person name="Kurtzman C.P."/>
            <person name="Blackwell M."/>
            <person name="Grigoriev I.V."/>
            <person name="Jeffries T.W."/>
        </authorList>
    </citation>
    <scope>NUCLEOTIDE SEQUENCE [LARGE SCALE GENOMIC DNA]</scope>
    <source>
        <strain evidence="6">ATCC 18201 / CBS 1600 / BCRC 20928 / JCM 3617 / NBRC 0987 / NRRL Y-1542</strain>
    </source>
</reference>
<dbReference type="Pfam" id="PF06371">
    <property type="entry name" value="Drf_GBD"/>
    <property type="match status" value="1"/>
</dbReference>
<keyword evidence="2" id="KW-0175">Coiled coil</keyword>
<feature type="coiled-coil region" evidence="2">
    <location>
        <begin position="474"/>
        <end position="547"/>
    </location>
</feature>
<dbReference type="GO" id="GO:0051017">
    <property type="term" value="P:actin filament bundle assembly"/>
    <property type="evidence" value="ECO:0007669"/>
    <property type="project" value="TreeGrafter"/>
</dbReference>
<evidence type="ECO:0000256" key="2">
    <source>
        <dbReference type="SAM" id="Coils"/>
    </source>
</evidence>
<dbReference type="InterPro" id="IPR016024">
    <property type="entry name" value="ARM-type_fold"/>
</dbReference>
<feature type="compositionally biased region" description="Pro residues" evidence="3">
    <location>
        <begin position="852"/>
        <end position="863"/>
    </location>
</feature>
<accession>A0A1E4S9K0</accession>
<dbReference type="STRING" id="983966.A0A1E4S9K0"/>
<dbReference type="RefSeq" id="XP_020073228.1">
    <property type="nucleotide sequence ID" value="XM_020213118.1"/>
</dbReference>
<dbReference type="GO" id="GO:0051016">
    <property type="term" value="P:barbed-end actin filament capping"/>
    <property type="evidence" value="ECO:0007669"/>
    <property type="project" value="TreeGrafter"/>
</dbReference>
<dbReference type="Gene3D" id="1.25.10.10">
    <property type="entry name" value="Leucine-rich Repeat Variant"/>
    <property type="match status" value="1"/>
</dbReference>
<organism evidence="5 6">
    <name type="scientific">Cyberlindnera jadinii (strain ATCC 18201 / CBS 1600 / BCRC 20928 / JCM 3617 / NBRC 0987 / NRRL Y-1542)</name>
    <name type="common">Torula yeast</name>
    <name type="synonym">Candida utilis</name>
    <dbReference type="NCBI Taxonomy" id="983966"/>
    <lineage>
        <taxon>Eukaryota</taxon>
        <taxon>Fungi</taxon>
        <taxon>Dikarya</taxon>
        <taxon>Ascomycota</taxon>
        <taxon>Saccharomycotina</taxon>
        <taxon>Saccharomycetes</taxon>
        <taxon>Phaffomycetales</taxon>
        <taxon>Phaffomycetaceae</taxon>
        <taxon>Cyberlindnera</taxon>
    </lineage>
</organism>
<feature type="compositionally biased region" description="Low complexity" evidence="3">
    <location>
        <begin position="29"/>
        <end position="46"/>
    </location>
</feature>
<comment type="similarity">
    <text evidence="1">Belongs to the formin homology family. BNI1 subfamily.</text>
</comment>
<feature type="domain" description="GBD/FH3" evidence="4">
    <location>
        <begin position="96"/>
        <end position="451"/>
    </location>
</feature>
<dbReference type="Proteomes" id="UP000094389">
    <property type="component" value="Unassembled WGS sequence"/>
</dbReference>
<dbReference type="AlphaFoldDB" id="A0A1E4S9K0"/>
<name>A0A1E4S9K0_CYBJN</name>
<dbReference type="SMART" id="SM01140">
    <property type="entry name" value="Drf_GBD"/>
    <property type="match status" value="1"/>
</dbReference>
<evidence type="ECO:0000313" key="5">
    <source>
        <dbReference type="EMBL" id="ODV76189.1"/>
    </source>
</evidence>
<dbReference type="GO" id="GO:0005935">
    <property type="term" value="C:cellular bud neck"/>
    <property type="evidence" value="ECO:0007669"/>
    <property type="project" value="TreeGrafter"/>
</dbReference>
<proteinExistence type="inferred from homology"/>
<dbReference type="GO" id="GO:1903475">
    <property type="term" value="P:mitotic actomyosin contractile ring assembly"/>
    <property type="evidence" value="ECO:0007669"/>
    <property type="project" value="TreeGrafter"/>
</dbReference>
<dbReference type="InterPro" id="IPR051661">
    <property type="entry name" value="Actin_filament_regulator"/>
</dbReference>
<dbReference type="SUPFAM" id="SSF48371">
    <property type="entry name" value="ARM repeat"/>
    <property type="match status" value="1"/>
</dbReference>
<dbReference type="PROSITE" id="PS51232">
    <property type="entry name" value="GBD_FH3"/>
    <property type="match status" value="1"/>
</dbReference>
<keyword evidence="6" id="KW-1185">Reference proteome</keyword>
<evidence type="ECO:0000256" key="3">
    <source>
        <dbReference type="SAM" id="MobiDB-lite"/>
    </source>
</evidence>
<dbReference type="InterPro" id="IPR011989">
    <property type="entry name" value="ARM-like"/>
</dbReference>
<dbReference type="EMBL" id="KV453925">
    <property type="protein sequence ID" value="ODV76189.1"/>
    <property type="molecule type" value="Genomic_DNA"/>
</dbReference>
<gene>
    <name evidence="5" type="ORF">CYBJADRAFT_134231</name>
</gene>
<dbReference type="GO" id="GO:0003779">
    <property type="term" value="F:actin binding"/>
    <property type="evidence" value="ECO:0007669"/>
    <property type="project" value="InterPro"/>
</dbReference>
<feature type="region of interest" description="Disordered" evidence="3">
    <location>
        <begin position="1"/>
        <end position="46"/>
    </location>
</feature>
<feature type="compositionally biased region" description="Basic and acidic residues" evidence="3">
    <location>
        <begin position="1"/>
        <end position="12"/>
    </location>
</feature>
<evidence type="ECO:0000313" key="6">
    <source>
        <dbReference type="Proteomes" id="UP000094389"/>
    </source>
</evidence>
<dbReference type="GO" id="GO:0032153">
    <property type="term" value="C:cell division site"/>
    <property type="evidence" value="ECO:0007669"/>
    <property type="project" value="TreeGrafter"/>
</dbReference>
<dbReference type="GO" id="GO:0031267">
    <property type="term" value="F:small GTPase binding"/>
    <property type="evidence" value="ECO:0007669"/>
    <property type="project" value="InterPro"/>
</dbReference>
<dbReference type="GeneID" id="30987514"/>
<dbReference type="PANTHER" id="PTHR47102:SF2">
    <property type="entry name" value="PROTEIN BNI1"/>
    <property type="match status" value="1"/>
</dbReference>
<evidence type="ECO:0000256" key="1">
    <source>
        <dbReference type="ARBA" id="ARBA00037935"/>
    </source>
</evidence>
<protein>
    <recommendedName>
        <fullName evidence="4">GBD/FH3 domain-containing protein</fullName>
    </recommendedName>
</protein>
<dbReference type="InterPro" id="IPR014768">
    <property type="entry name" value="GBD/FH3_dom"/>
</dbReference>
<feature type="region of interest" description="Disordered" evidence="3">
    <location>
        <begin position="816"/>
        <end position="867"/>
    </location>
</feature>
<dbReference type="GO" id="GO:0043332">
    <property type="term" value="C:mating projection tip"/>
    <property type="evidence" value="ECO:0007669"/>
    <property type="project" value="TreeGrafter"/>
</dbReference>